<keyword evidence="7" id="KW-0406">Ion transport</keyword>
<evidence type="ECO:0000256" key="11">
    <source>
        <dbReference type="PROSITE-ProRule" id="PRU01360"/>
    </source>
</evidence>
<keyword evidence="2 11" id="KW-0813">Transport</keyword>
<dbReference type="PROSITE" id="PS52016">
    <property type="entry name" value="TONB_DEPENDENT_REC_3"/>
    <property type="match status" value="1"/>
</dbReference>
<dbReference type="GO" id="GO:0009279">
    <property type="term" value="C:cell outer membrane"/>
    <property type="evidence" value="ECO:0007669"/>
    <property type="project" value="UniProtKB-SubCell"/>
</dbReference>
<dbReference type="InterPro" id="IPR039426">
    <property type="entry name" value="TonB-dep_rcpt-like"/>
</dbReference>
<keyword evidence="10 11" id="KW-0998">Cell outer membrane</keyword>
<keyword evidence="8 12" id="KW-0798">TonB box</keyword>
<sequence>MTPFKPALLASAIAGCLPLSALAESTTQIEEVMVTAQKRAQSAADIGVTVTAFGGNDIQELGFQKAQDIAAHTPGLSTTNATSSGTPIFAIRGIGLDDFNSNNTSGVGVYIDEVLAAYPVFLNGQLFDVERIEVLKGPQGTLYGKNTTGGAINYVSVKPSGETEGYITAGLSRWNTYQVEGAVGGSLTDGVNSRLALSASRGDGWQKDIDTGREFGDTDQFAARSLTSFELADNAELLLNLHYSDDQGTPVSPQNTTIDAVFGLPAGTFGVTSSDPRAVRVGDLNVGRDEQGYGGSATVTVDFEAFTLTSISAADLYQRETIDNYEGVAIATGDFSFTDEFEVYSQELRLTSNGADGFHWVTGLVFSKDEVSAVTTANVADLYDGILGPGLVDIARIASDYVQNTKSLGAYLHTETDLSDQLMLTAGLRYSSDKRDFAGGSVDVDGWNALFEGAAEPVPETTITALVDDRSEDNVSGKLGLDYTLNEDWLLYGSAATSYKAGLFYGAPAGAAAALAYIDPEEVISYELGFKGTLLDGSMQLNGAYYRYDYDNRQSLVIVEDPTIPGSVFATLGNIEESQISGGELELRWLPTEALDIRAGISYIDGEVSKAPADIRGLTLLLPIEEGADLAQAPQWSYNTIARYERAIADYLVAAQLQYSWTDEQYASLADPQALYGEVENLGLRASLAPPSEQWEVAFWADNLQDNSASTYSFTSTEGGRAVYRQMPRNFGLDFTIYY</sequence>
<evidence type="ECO:0000256" key="12">
    <source>
        <dbReference type="RuleBase" id="RU003357"/>
    </source>
</evidence>
<reference evidence="17" key="1">
    <citation type="submission" date="2016-10" db="EMBL/GenBank/DDBJ databases">
        <authorList>
            <person name="Varghese N."/>
            <person name="Submissions S."/>
        </authorList>
    </citation>
    <scope>NUCLEOTIDE SEQUENCE [LARGE SCALE GENOMIC DNA]</scope>
    <source>
        <strain evidence="17">CGMCC 1.10657</strain>
    </source>
</reference>
<evidence type="ECO:0000256" key="9">
    <source>
        <dbReference type="ARBA" id="ARBA00023136"/>
    </source>
</evidence>
<dbReference type="Gene3D" id="2.40.170.20">
    <property type="entry name" value="TonB-dependent receptor, beta-barrel domain"/>
    <property type="match status" value="1"/>
</dbReference>
<dbReference type="InterPro" id="IPR012910">
    <property type="entry name" value="Plug_dom"/>
</dbReference>
<keyword evidence="17" id="KW-1185">Reference proteome</keyword>
<gene>
    <name evidence="16" type="ORF">SAMN05216562_1265</name>
</gene>
<keyword evidence="3 11" id="KW-1134">Transmembrane beta strand</keyword>
<evidence type="ECO:0000256" key="13">
    <source>
        <dbReference type="SAM" id="SignalP"/>
    </source>
</evidence>
<evidence type="ECO:0000256" key="2">
    <source>
        <dbReference type="ARBA" id="ARBA00022448"/>
    </source>
</evidence>
<feature type="domain" description="TonB-dependent receptor plug" evidence="15">
    <location>
        <begin position="44"/>
        <end position="151"/>
    </location>
</feature>
<dbReference type="EMBL" id="FNQO01000001">
    <property type="protein sequence ID" value="SDZ92989.1"/>
    <property type="molecule type" value="Genomic_DNA"/>
</dbReference>
<evidence type="ECO:0000256" key="7">
    <source>
        <dbReference type="ARBA" id="ARBA00023065"/>
    </source>
</evidence>
<evidence type="ECO:0000256" key="10">
    <source>
        <dbReference type="ARBA" id="ARBA00023237"/>
    </source>
</evidence>
<keyword evidence="4" id="KW-0410">Iron transport</keyword>
<evidence type="ECO:0000313" key="17">
    <source>
        <dbReference type="Proteomes" id="UP000198658"/>
    </source>
</evidence>
<dbReference type="STRING" id="658218.SAMN05216562_1265"/>
<evidence type="ECO:0000256" key="1">
    <source>
        <dbReference type="ARBA" id="ARBA00004571"/>
    </source>
</evidence>
<keyword evidence="5 11" id="KW-0812">Transmembrane</keyword>
<protein>
    <submittedName>
        <fullName evidence="16">Iron complex outermembrane recepter protein</fullName>
    </submittedName>
</protein>
<evidence type="ECO:0000256" key="8">
    <source>
        <dbReference type="ARBA" id="ARBA00023077"/>
    </source>
</evidence>
<organism evidence="16 17">
    <name type="scientific">Microbulbifer marinus</name>
    <dbReference type="NCBI Taxonomy" id="658218"/>
    <lineage>
        <taxon>Bacteria</taxon>
        <taxon>Pseudomonadati</taxon>
        <taxon>Pseudomonadota</taxon>
        <taxon>Gammaproteobacteria</taxon>
        <taxon>Cellvibrionales</taxon>
        <taxon>Microbulbiferaceae</taxon>
        <taxon>Microbulbifer</taxon>
    </lineage>
</organism>
<dbReference type="PANTHER" id="PTHR32552:SF81">
    <property type="entry name" value="TONB-DEPENDENT OUTER MEMBRANE RECEPTOR"/>
    <property type="match status" value="1"/>
</dbReference>
<dbReference type="AlphaFoldDB" id="A0A1H3X0R0"/>
<evidence type="ECO:0000256" key="6">
    <source>
        <dbReference type="ARBA" id="ARBA00023004"/>
    </source>
</evidence>
<dbReference type="Proteomes" id="UP000198658">
    <property type="component" value="Unassembled WGS sequence"/>
</dbReference>
<evidence type="ECO:0000259" key="15">
    <source>
        <dbReference type="Pfam" id="PF07715"/>
    </source>
</evidence>
<evidence type="ECO:0000256" key="3">
    <source>
        <dbReference type="ARBA" id="ARBA00022452"/>
    </source>
</evidence>
<name>A0A1H3X0R0_9GAMM</name>
<dbReference type="OrthoDB" id="7051185at2"/>
<dbReference type="SUPFAM" id="SSF56935">
    <property type="entry name" value="Porins"/>
    <property type="match status" value="1"/>
</dbReference>
<dbReference type="Pfam" id="PF07715">
    <property type="entry name" value="Plug"/>
    <property type="match status" value="1"/>
</dbReference>
<evidence type="ECO:0000313" key="16">
    <source>
        <dbReference type="EMBL" id="SDZ92989.1"/>
    </source>
</evidence>
<dbReference type="PROSITE" id="PS51257">
    <property type="entry name" value="PROKAR_LIPOPROTEIN"/>
    <property type="match status" value="1"/>
</dbReference>
<proteinExistence type="inferred from homology"/>
<feature type="domain" description="TonB-dependent receptor-like beta-barrel" evidence="14">
    <location>
        <begin position="243"/>
        <end position="704"/>
    </location>
</feature>
<feature type="chain" id="PRO_5011771046" evidence="13">
    <location>
        <begin position="24"/>
        <end position="739"/>
    </location>
</feature>
<keyword evidence="6" id="KW-0408">Iron</keyword>
<feature type="signal peptide" evidence="13">
    <location>
        <begin position="1"/>
        <end position="23"/>
    </location>
</feature>
<dbReference type="InterPro" id="IPR000531">
    <property type="entry name" value="Beta-barrel_TonB"/>
</dbReference>
<comment type="similarity">
    <text evidence="11 12">Belongs to the TonB-dependent receptor family.</text>
</comment>
<evidence type="ECO:0000256" key="5">
    <source>
        <dbReference type="ARBA" id="ARBA00022692"/>
    </source>
</evidence>
<dbReference type="PANTHER" id="PTHR32552">
    <property type="entry name" value="FERRICHROME IRON RECEPTOR-RELATED"/>
    <property type="match status" value="1"/>
</dbReference>
<evidence type="ECO:0000259" key="14">
    <source>
        <dbReference type="Pfam" id="PF00593"/>
    </source>
</evidence>
<keyword evidence="9 11" id="KW-0472">Membrane</keyword>
<dbReference type="GO" id="GO:0006826">
    <property type="term" value="P:iron ion transport"/>
    <property type="evidence" value="ECO:0007669"/>
    <property type="project" value="UniProtKB-KW"/>
</dbReference>
<dbReference type="InterPro" id="IPR036942">
    <property type="entry name" value="Beta-barrel_TonB_sf"/>
</dbReference>
<accession>A0A1H3X0R0</accession>
<evidence type="ECO:0000256" key="4">
    <source>
        <dbReference type="ARBA" id="ARBA00022496"/>
    </source>
</evidence>
<keyword evidence="13" id="KW-0732">Signal</keyword>
<dbReference type="Pfam" id="PF00593">
    <property type="entry name" value="TonB_dep_Rec_b-barrel"/>
    <property type="match status" value="1"/>
</dbReference>
<comment type="subcellular location">
    <subcellularLocation>
        <location evidence="1 11">Cell outer membrane</location>
        <topology evidence="1 11">Multi-pass membrane protein</topology>
    </subcellularLocation>
</comment>